<dbReference type="AlphaFoldDB" id="F4WVL2"/>
<keyword evidence="2" id="KW-1185">Reference proteome</keyword>
<gene>
    <name evidence="1" type="ORF">G5I_09954</name>
</gene>
<accession>F4WVL2</accession>
<protein>
    <submittedName>
        <fullName evidence="1">Uncharacterized protein</fullName>
    </submittedName>
</protein>
<evidence type="ECO:0000313" key="1">
    <source>
        <dbReference type="EMBL" id="EGI61833.1"/>
    </source>
</evidence>
<sequence>MLIAPENETVSPPINEIDYYSSCISSPVFLRATLRGENNHVNLKYLHSPKENVNGRDCAEDPSVKFLQEARTDQPITRLPSHRNGGFSDLTPARESVVDVPARLRQEDKCSPTRNEPSFRLSKSCNCCDRQPWPPARPLRAYNRLTVHASSREFTKPNSRCNSEHASAEKCAARLSPFAGQRFFGPHSWRCTIGGQASRPRDRSGVQLSAFVFATIKVRSPPRSRPLIGPEMTRSHCEVEPSRAPAVEIGNYRYPT</sequence>
<evidence type="ECO:0000313" key="2">
    <source>
        <dbReference type="Proteomes" id="UP000007755"/>
    </source>
</evidence>
<dbReference type="Proteomes" id="UP000007755">
    <property type="component" value="Unassembled WGS sequence"/>
</dbReference>
<dbReference type="InParanoid" id="F4WVL2"/>
<reference evidence="1" key="1">
    <citation type="submission" date="2011-02" db="EMBL/GenBank/DDBJ databases">
        <title>The genome of the leaf-cutting ant Acromyrmex echinatior suggests key adaptations to social evolution and fungus farming.</title>
        <authorList>
            <person name="Nygaard S."/>
            <person name="Zhang G."/>
        </authorList>
    </citation>
    <scope>NUCLEOTIDE SEQUENCE</scope>
</reference>
<name>F4WVL2_ACREC</name>
<proteinExistence type="predicted"/>
<organism evidence="2">
    <name type="scientific">Acromyrmex echinatior</name>
    <name type="common">Panamanian leafcutter ant</name>
    <name type="synonym">Acromyrmex octospinosus echinatior</name>
    <dbReference type="NCBI Taxonomy" id="103372"/>
    <lineage>
        <taxon>Eukaryota</taxon>
        <taxon>Metazoa</taxon>
        <taxon>Ecdysozoa</taxon>
        <taxon>Arthropoda</taxon>
        <taxon>Hexapoda</taxon>
        <taxon>Insecta</taxon>
        <taxon>Pterygota</taxon>
        <taxon>Neoptera</taxon>
        <taxon>Endopterygota</taxon>
        <taxon>Hymenoptera</taxon>
        <taxon>Apocrita</taxon>
        <taxon>Aculeata</taxon>
        <taxon>Formicoidea</taxon>
        <taxon>Formicidae</taxon>
        <taxon>Myrmicinae</taxon>
        <taxon>Acromyrmex</taxon>
    </lineage>
</organism>
<dbReference type="EMBL" id="GL888387">
    <property type="protein sequence ID" value="EGI61833.1"/>
    <property type="molecule type" value="Genomic_DNA"/>
</dbReference>